<reference evidence="2" key="1">
    <citation type="journal article" date="2020" name="Stud. Mycol.">
        <title>101 Dothideomycetes genomes: a test case for predicting lifestyles and emergence of pathogens.</title>
        <authorList>
            <person name="Haridas S."/>
            <person name="Albert R."/>
            <person name="Binder M."/>
            <person name="Bloem J."/>
            <person name="Labutti K."/>
            <person name="Salamov A."/>
            <person name="Andreopoulos B."/>
            <person name="Baker S."/>
            <person name="Barry K."/>
            <person name="Bills G."/>
            <person name="Bluhm B."/>
            <person name="Cannon C."/>
            <person name="Castanera R."/>
            <person name="Culley D."/>
            <person name="Daum C."/>
            <person name="Ezra D."/>
            <person name="Gonzalez J."/>
            <person name="Henrissat B."/>
            <person name="Kuo A."/>
            <person name="Liang C."/>
            <person name="Lipzen A."/>
            <person name="Lutzoni F."/>
            <person name="Magnuson J."/>
            <person name="Mondo S."/>
            <person name="Nolan M."/>
            <person name="Ohm R."/>
            <person name="Pangilinan J."/>
            <person name="Park H.-J."/>
            <person name="Ramirez L."/>
            <person name="Alfaro M."/>
            <person name="Sun H."/>
            <person name="Tritt A."/>
            <person name="Yoshinaga Y."/>
            <person name="Zwiers L.-H."/>
            <person name="Turgeon B."/>
            <person name="Goodwin S."/>
            <person name="Spatafora J."/>
            <person name="Crous P."/>
            <person name="Grigoriev I."/>
        </authorList>
    </citation>
    <scope>NUCLEOTIDE SEQUENCE</scope>
    <source>
        <strain evidence="2">CBS 175.79</strain>
    </source>
</reference>
<evidence type="ECO:0000313" key="2">
    <source>
        <dbReference type="EMBL" id="KAF2011644.1"/>
    </source>
</evidence>
<evidence type="ECO:0000313" key="3">
    <source>
        <dbReference type="Proteomes" id="UP000799778"/>
    </source>
</evidence>
<feature type="region of interest" description="Disordered" evidence="1">
    <location>
        <begin position="441"/>
        <end position="496"/>
    </location>
</feature>
<dbReference type="Proteomes" id="UP000799778">
    <property type="component" value="Unassembled WGS sequence"/>
</dbReference>
<dbReference type="Gene3D" id="3.40.50.1460">
    <property type="match status" value="1"/>
</dbReference>
<keyword evidence="3" id="KW-1185">Reference proteome</keyword>
<organism evidence="2 3">
    <name type="scientific">Aaosphaeria arxii CBS 175.79</name>
    <dbReference type="NCBI Taxonomy" id="1450172"/>
    <lineage>
        <taxon>Eukaryota</taxon>
        <taxon>Fungi</taxon>
        <taxon>Dikarya</taxon>
        <taxon>Ascomycota</taxon>
        <taxon>Pezizomycotina</taxon>
        <taxon>Dothideomycetes</taxon>
        <taxon>Pleosporomycetidae</taxon>
        <taxon>Pleosporales</taxon>
        <taxon>Pleosporales incertae sedis</taxon>
        <taxon>Aaosphaeria</taxon>
    </lineage>
</organism>
<gene>
    <name evidence="2" type="ORF">BU24DRAFT_286054</name>
</gene>
<dbReference type="RefSeq" id="XP_033379983.1">
    <property type="nucleotide sequence ID" value="XM_033522770.1"/>
</dbReference>
<sequence length="496" mass="56946">MALWPNHAQLLDTMESEISPIAANPLSNTVFHARADIRIESTSIDPPIESQDWGSQQLLDHGRPNGEEEHAIQERAAEMQSWWDDAIARNMNLPDGYQEAAVLIIKWDDELDELKTRDEAEELDRVFREVFNYDTETVELNVSKKPQHQISRFISTFIEKHDGPNNLMIVYYTGHGRYREHEKYLELCASINPAHLRGFNNEARANWNKVEDILASEDVEGDILTILDTCYSSNHVKSSREDTRIFELLSACGFDQTTASPGEYSFTRALIDALKALVKEYPGRSFTTFHLNQRIVFDERRRDTPSLLICRRKRDERHISLAPLKSRKERACQPALPHPPQGYLTLRFALRDEYLNREQIEFLARNLSKAFGNKSFVGLRRMDYLGMKPARATPFGRAALALYAITQWKKVVHKRRADKRAAARADRGIDEIKLPTFDGSEELKSTFTSPTRKRRRDTEADEGLPELKKGLLELPHYRSDPPSPPRSDSSRVEEGG</sequence>
<dbReference type="GeneID" id="54280167"/>
<accession>A0A6A5XH08</accession>
<evidence type="ECO:0000256" key="1">
    <source>
        <dbReference type="SAM" id="MobiDB-lite"/>
    </source>
</evidence>
<protein>
    <submittedName>
        <fullName evidence="2">Uncharacterized protein</fullName>
    </submittedName>
</protein>
<dbReference type="OrthoDB" id="4760831at2759"/>
<proteinExistence type="predicted"/>
<feature type="compositionally biased region" description="Basic and acidic residues" evidence="1">
    <location>
        <begin position="465"/>
        <end position="479"/>
    </location>
</feature>
<dbReference type="AlphaFoldDB" id="A0A6A5XH08"/>
<dbReference type="EMBL" id="ML978074">
    <property type="protein sequence ID" value="KAF2011644.1"/>
    <property type="molecule type" value="Genomic_DNA"/>
</dbReference>
<name>A0A6A5XH08_9PLEO</name>